<reference evidence="1" key="1">
    <citation type="submission" date="2020-08" db="EMBL/GenBank/DDBJ databases">
        <title>Multicomponent nature underlies the extraordinary mechanical properties of spider dragline silk.</title>
        <authorList>
            <person name="Kono N."/>
            <person name="Nakamura H."/>
            <person name="Mori M."/>
            <person name="Yoshida Y."/>
            <person name="Ohtoshi R."/>
            <person name="Malay A.D."/>
            <person name="Moran D.A.P."/>
            <person name="Tomita M."/>
            <person name="Numata K."/>
            <person name="Arakawa K."/>
        </authorList>
    </citation>
    <scope>NUCLEOTIDE SEQUENCE</scope>
</reference>
<dbReference type="AlphaFoldDB" id="A0A8X6ID51"/>
<evidence type="ECO:0000313" key="1">
    <source>
        <dbReference type="EMBL" id="GFS41145.1"/>
    </source>
</evidence>
<name>A0A8X6ID51_NEPPI</name>
<dbReference type="OrthoDB" id="6437553at2759"/>
<protein>
    <submittedName>
        <fullName evidence="1">Uncharacterized protein</fullName>
    </submittedName>
</protein>
<sequence length="228" mass="27448">MACVYWLEDEAKKLWQEMPETTRSSFSVISVYNYNLGWENTVKDWIAFIRSGAVDWRQHSFPHSLTWYCPDSVVIQSSLLQELSSNEQLYVLKEVMKECIPTHTKTFCLTQMNEKQFENVLKKEPAQVKALLNRPFHSKFQDMVDRIFTYLSEKDFLNVLHEMICEKIRWKRNNYDYVNLQRKLWDRSPDSHKKHVESSKFFHCLKMALAYDYKTPFLEKCPYERNDE</sequence>
<dbReference type="EMBL" id="BMAW01089692">
    <property type="protein sequence ID" value="GFS41145.1"/>
    <property type="molecule type" value="Genomic_DNA"/>
</dbReference>
<proteinExistence type="predicted"/>
<dbReference type="Proteomes" id="UP000887013">
    <property type="component" value="Unassembled WGS sequence"/>
</dbReference>
<accession>A0A8X6ID51</accession>
<comment type="caution">
    <text evidence="1">The sequence shown here is derived from an EMBL/GenBank/DDBJ whole genome shotgun (WGS) entry which is preliminary data.</text>
</comment>
<keyword evidence="2" id="KW-1185">Reference proteome</keyword>
<gene>
    <name evidence="1" type="ORF">NPIL_381411</name>
</gene>
<organism evidence="1 2">
    <name type="scientific">Nephila pilipes</name>
    <name type="common">Giant wood spider</name>
    <name type="synonym">Nephila maculata</name>
    <dbReference type="NCBI Taxonomy" id="299642"/>
    <lineage>
        <taxon>Eukaryota</taxon>
        <taxon>Metazoa</taxon>
        <taxon>Ecdysozoa</taxon>
        <taxon>Arthropoda</taxon>
        <taxon>Chelicerata</taxon>
        <taxon>Arachnida</taxon>
        <taxon>Araneae</taxon>
        <taxon>Araneomorphae</taxon>
        <taxon>Entelegynae</taxon>
        <taxon>Araneoidea</taxon>
        <taxon>Nephilidae</taxon>
        <taxon>Nephila</taxon>
    </lineage>
</organism>
<evidence type="ECO:0000313" key="2">
    <source>
        <dbReference type="Proteomes" id="UP000887013"/>
    </source>
</evidence>